<dbReference type="FunFam" id="3.30.830.10:FF:000011">
    <property type="entry name" value="Presequence protease, mitochondrial"/>
    <property type="match status" value="1"/>
</dbReference>
<comment type="caution">
    <text evidence="2">The sequence shown here is derived from an EMBL/GenBank/DDBJ whole genome shotgun (WGS) entry which is preliminary data.</text>
</comment>
<dbReference type="PANTHER" id="PTHR43016">
    <property type="entry name" value="PRESEQUENCE PROTEASE"/>
    <property type="match status" value="1"/>
</dbReference>
<proteinExistence type="predicted"/>
<dbReference type="EMBL" id="SHBP01000014">
    <property type="protein sequence ID" value="RZO19280.1"/>
    <property type="molecule type" value="Genomic_DNA"/>
</dbReference>
<dbReference type="InterPro" id="IPR007863">
    <property type="entry name" value="Peptidase_M16_C"/>
</dbReference>
<dbReference type="Gene3D" id="3.30.830.10">
    <property type="entry name" value="Metalloenzyme, LuxS/M16 peptidase-like"/>
    <property type="match status" value="4"/>
</dbReference>
<dbReference type="Pfam" id="PF22516">
    <property type="entry name" value="PreP_C"/>
    <property type="match status" value="1"/>
</dbReference>
<dbReference type="GO" id="GO:0006508">
    <property type="term" value="P:proteolysis"/>
    <property type="evidence" value="ECO:0007669"/>
    <property type="project" value="InterPro"/>
</dbReference>
<accession>A0A520MDK0</accession>
<protein>
    <submittedName>
        <fullName evidence="2">Peptidase M16</fullName>
    </submittedName>
</protein>
<organism evidence="2 3">
    <name type="scientific">SAR92 clade bacterium</name>
    <dbReference type="NCBI Taxonomy" id="2315479"/>
    <lineage>
        <taxon>Bacteria</taxon>
        <taxon>Pseudomonadati</taxon>
        <taxon>Pseudomonadota</taxon>
        <taxon>Gammaproteobacteria</taxon>
        <taxon>Cellvibrionales</taxon>
        <taxon>Porticoccaceae</taxon>
        <taxon>SAR92 clade</taxon>
    </lineage>
</organism>
<dbReference type="Proteomes" id="UP000315889">
    <property type="component" value="Unassembled WGS sequence"/>
</dbReference>
<dbReference type="SUPFAM" id="SSF63411">
    <property type="entry name" value="LuxS/MPP-like metallohydrolase"/>
    <property type="match status" value="4"/>
</dbReference>
<dbReference type="SMART" id="SM01264">
    <property type="entry name" value="M16C_associated"/>
    <property type="match status" value="1"/>
</dbReference>
<dbReference type="InterPro" id="IPR055130">
    <property type="entry name" value="PreP_C"/>
</dbReference>
<dbReference type="AlphaFoldDB" id="A0A520MDK0"/>
<dbReference type="Pfam" id="PF00675">
    <property type="entry name" value="Peptidase_M16"/>
    <property type="match status" value="1"/>
</dbReference>
<evidence type="ECO:0000313" key="3">
    <source>
        <dbReference type="Proteomes" id="UP000315889"/>
    </source>
</evidence>
<dbReference type="GO" id="GO:0046872">
    <property type="term" value="F:metal ion binding"/>
    <property type="evidence" value="ECO:0007669"/>
    <property type="project" value="InterPro"/>
</dbReference>
<evidence type="ECO:0000313" key="2">
    <source>
        <dbReference type="EMBL" id="RZO19280.1"/>
    </source>
</evidence>
<feature type="domain" description="Peptidase M16C associated" evidence="1">
    <location>
        <begin position="465"/>
        <end position="712"/>
    </location>
</feature>
<dbReference type="PANTHER" id="PTHR43016:SF13">
    <property type="entry name" value="PRESEQUENCE PROTEASE, MITOCHONDRIAL"/>
    <property type="match status" value="1"/>
</dbReference>
<gene>
    <name evidence="2" type="ORF">EVB03_08355</name>
</gene>
<sequence>MTDQTNPAFELLRKQDIPSLNVEYQEYRHKVTGAQHIHLASKNKENVFLVALRTVPEDSTGVAHILEHTALCGSEKYPVRDPFFMMIRRSLNTFMNAFTSSDWTAYPFASQNKKDFNNLLSVYLDSVFFARLDPLDFAQEGHRLEFSDAEDSSSELTFKGVVYNEMKGAMSSINSTLWQTITKHLYPTSTYHYNSGGEPADIPDLSYDQFKAFYDVHYHPSNAIFITFGDIPAAEHQVQFQEQALHRFDKLDCHIAVNDEKRYDKPQYVEEVYAFDGPDSPENHSHIVLSWLLGDSTDLEATMRARLLASVLLDNSGSPLQQALETTDLGTAPSPMCGLEDSQKEICFVCGIEGSNPEHADAVENLILGVLQNVADQGLPQEQVAASLHQLELSQREVSGGGYPYGLQIILTALTSATHRGDPVALLNLDPVLEKLQQEIKDPQFIKNLAQDLLVNNQHRVRLVMKPDCNLGRLTEQQEKDRLAKIQQDLDAEDKQQIIDKAVALKKRQEMEEDLDILPKVGVEDIPADIFYAEPNSSRTSPIAMASYSAGTNGLVYQQVVMPMPHLTSEQMDLLPLYSTCATEMGVGHRDYLATQLWHSSVVGSYSASASVRSDKDCLEKLHGNISFSAKGLASNQAAMTELMQQSIEQTRFDELPRLRELVAQIRSYRESSIVGNGHIMAMHAAASGLSTSAYLTQRWSGLSGLSLIKALDTSLNHEEELEKLAIQLQQIHTKILQQPRQHLLIAEQERLEAFETQIQSNFKTHAENKSTTSNFIDYQPILSPSNHCWTTNTQVSFCARAYPTVSAGHEDSAALTVLGGVLRNGFLHRAIREQGGAYGGGASQDNQSGAFRFYSYRDPRIQGTLNDFDESVNWLLEQSPSADKVEEAILGVIGSLDKPSSPAGEAIQAFHSELNGRNKASALTFRNRILNVTSGDLKRVAEKYLCQESAHTAIITNTDLAATSGLNTIAV</sequence>
<dbReference type="InterPro" id="IPR011249">
    <property type="entry name" value="Metalloenz_LuxS/M16"/>
</dbReference>
<dbReference type="InterPro" id="IPR011765">
    <property type="entry name" value="Pept_M16_N"/>
</dbReference>
<evidence type="ECO:0000259" key="1">
    <source>
        <dbReference type="SMART" id="SM01264"/>
    </source>
</evidence>
<reference evidence="2 3" key="1">
    <citation type="submission" date="2019-02" db="EMBL/GenBank/DDBJ databases">
        <title>Prokaryotic population dynamics and viral predation in marine succession experiment using metagenomics: the confinement effect.</title>
        <authorList>
            <person name="Haro-Moreno J.M."/>
            <person name="Rodriguez-Valera F."/>
            <person name="Lopez-Perez M."/>
        </authorList>
    </citation>
    <scope>NUCLEOTIDE SEQUENCE [LARGE SCALE GENOMIC DNA]</scope>
    <source>
        <strain evidence="2">MED-G170</strain>
    </source>
</reference>
<dbReference type="InterPro" id="IPR013578">
    <property type="entry name" value="Peptidase_M16C_assoc"/>
</dbReference>
<dbReference type="Pfam" id="PF08367">
    <property type="entry name" value="M16C_assoc"/>
    <property type="match status" value="1"/>
</dbReference>
<dbReference type="Pfam" id="PF05193">
    <property type="entry name" value="Peptidase_M16_C"/>
    <property type="match status" value="1"/>
</dbReference>
<name>A0A520MDK0_9GAMM</name>